<accession>A0AC34FE71</accession>
<sequence>MQFKASQRLLNPNYSGSMPEDDSLEISYERSEIVRHSMIPLIDDAVEEFHKLFTEAKKNATCTNNVWKKHCKGDDYKTDAILHMQMNNFEDRDNDSLKEMLQSFCDQANIAKRESALNAERNINLQARLSSTEIANARLTKIVDDMETKIFDLLQKLNKEESTRINLMREYKEINDKLGNDKKGLRKELSSARKDVHDLQTQNQKLDTQRKKMESEIRHLQDRVRHAESESSSLQIRLTEAMQRENASNSALAKAQNLVDDLKAELENERIKSQQRIDKMERDGKKAYGEKEHALQKQINSMKHEIAGLHEEYARTLESHQKAAKEAIARLSKDIEELDASRLKYYNQYKALLEDLNDHKRKISHEVLKQAILKLTQEYRNDQIKTSQIRKGLHANDLQDVPNFGERCLDMLKSPPESSTSEGIFRSHRNENQPPPSSSAQPPPSRYRNTGIRETAQRYDVRGRYDANTRH</sequence>
<organism evidence="1 2">
    <name type="scientific">Panagrolaimus sp. ES5</name>
    <dbReference type="NCBI Taxonomy" id="591445"/>
    <lineage>
        <taxon>Eukaryota</taxon>
        <taxon>Metazoa</taxon>
        <taxon>Ecdysozoa</taxon>
        <taxon>Nematoda</taxon>
        <taxon>Chromadorea</taxon>
        <taxon>Rhabditida</taxon>
        <taxon>Tylenchina</taxon>
        <taxon>Panagrolaimomorpha</taxon>
        <taxon>Panagrolaimoidea</taxon>
        <taxon>Panagrolaimidae</taxon>
        <taxon>Panagrolaimus</taxon>
    </lineage>
</organism>
<proteinExistence type="predicted"/>
<reference evidence="2" key="1">
    <citation type="submission" date="2022-11" db="UniProtKB">
        <authorList>
            <consortium name="WormBaseParasite"/>
        </authorList>
    </citation>
    <scope>IDENTIFICATION</scope>
</reference>
<evidence type="ECO:0000313" key="2">
    <source>
        <dbReference type="WBParaSite" id="ES5_v2.g15642.t1"/>
    </source>
</evidence>
<name>A0AC34FE71_9BILA</name>
<protein>
    <submittedName>
        <fullName evidence="2">Uncharacterized protein</fullName>
    </submittedName>
</protein>
<dbReference type="WBParaSite" id="ES5_v2.g15642.t1">
    <property type="protein sequence ID" value="ES5_v2.g15642.t1"/>
    <property type="gene ID" value="ES5_v2.g15642"/>
</dbReference>
<dbReference type="Proteomes" id="UP000887579">
    <property type="component" value="Unplaced"/>
</dbReference>
<evidence type="ECO:0000313" key="1">
    <source>
        <dbReference type="Proteomes" id="UP000887579"/>
    </source>
</evidence>